<proteinExistence type="predicted"/>
<dbReference type="EMBL" id="CADEAL010002540">
    <property type="protein sequence ID" value="CAB1440900.1"/>
    <property type="molecule type" value="Genomic_DNA"/>
</dbReference>
<sequence>MEPDSAETKAPLSSQSPQTPALADQLYAAVLSHDATPVPSGVIHVHLQNHDYLLPRASCHLPITSLDHPLLVTALDGMPLGKVLISIGLWELWSSRVQRANLLVSSLELCPRFLSLLLSGRQSIYYTGDPGSLQDVPSSSSSSSLCPSSSVASWSLPGEKLVLQLLQTSSHPSQTPGIAALPLASRAVSPIGVLVTLRLATLN</sequence>
<gene>
    <name evidence="1" type="ORF">PLEPLA_LOCUS28695</name>
</gene>
<accession>A0A9N7V1R7</accession>
<evidence type="ECO:0000313" key="2">
    <source>
        <dbReference type="Proteomes" id="UP001153269"/>
    </source>
</evidence>
<protein>
    <submittedName>
        <fullName evidence="1">Uncharacterized protein</fullName>
    </submittedName>
</protein>
<keyword evidence="2" id="KW-1185">Reference proteome</keyword>
<dbReference type="Proteomes" id="UP001153269">
    <property type="component" value="Unassembled WGS sequence"/>
</dbReference>
<organism evidence="1 2">
    <name type="scientific">Pleuronectes platessa</name>
    <name type="common">European plaice</name>
    <dbReference type="NCBI Taxonomy" id="8262"/>
    <lineage>
        <taxon>Eukaryota</taxon>
        <taxon>Metazoa</taxon>
        <taxon>Chordata</taxon>
        <taxon>Craniata</taxon>
        <taxon>Vertebrata</taxon>
        <taxon>Euteleostomi</taxon>
        <taxon>Actinopterygii</taxon>
        <taxon>Neopterygii</taxon>
        <taxon>Teleostei</taxon>
        <taxon>Neoteleostei</taxon>
        <taxon>Acanthomorphata</taxon>
        <taxon>Carangaria</taxon>
        <taxon>Pleuronectiformes</taxon>
        <taxon>Pleuronectoidei</taxon>
        <taxon>Pleuronectidae</taxon>
        <taxon>Pleuronectes</taxon>
    </lineage>
</organism>
<evidence type="ECO:0000313" key="1">
    <source>
        <dbReference type="EMBL" id="CAB1440900.1"/>
    </source>
</evidence>
<name>A0A9N7V1R7_PLEPL</name>
<reference evidence="1" key="1">
    <citation type="submission" date="2020-03" db="EMBL/GenBank/DDBJ databases">
        <authorList>
            <person name="Weist P."/>
        </authorList>
    </citation>
    <scope>NUCLEOTIDE SEQUENCE</scope>
</reference>
<dbReference type="AlphaFoldDB" id="A0A9N7V1R7"/>
<comment type="caution">
    <text evidence="1">The sequence shown here is derived from an EMBL/GenBank/DDBJ whole genome shotgun (WGS) entry which is preliminary data.</text>
</comment>